<dbReference type="Gene3D" id="1.10.246.130">
    <property type="match status" value="1"/>
</dbReference>
<comment type="catalytic activity">
    <reaction evidence="2 8">
        <text>glutathione + H2O = L-cysteinylglycine + L-glutamate</text>
        <dbReference type="Rhea" id="RHEA:28807"/>
        <dbReference type="ChEBI" id="CHEBI:15377"/>
        <dbReference type="ChEBI" id="CHEBI:29985"/>
        <dbReference type="ChEBI" id="CHEBI:57925"/>
        <dbReference type="ChEBI" id="CHEBI:61694"/>
        <dbReference type="EC" id="3.4.19.13"/>
    </reaction>
</comment>
<keyword evidence="8" id="KW-0012">Acyltransferase</keyword>
<evidence type="ECO:0000256" key="9">
    <source>
        <dbReference type="SAM" id="MobiDB-lite"/>
    </source>
</evidence>
<dbReference type="EMBL" id="JAEPRB010000009">
    <property type="protein sequence ID" value="KAG2227262.1"/>
    <property type="molecule type" value="Genomic_DNA"/>
</dbReference>
<evidence type="ECO:0000256" key="6">
    <source>
        <dbReference type="PIRSR" id="PIRSR600101-1"/>
    </source>
</evidence>
<dbReference type="PRINTS" id="PR01210">
    <property type="entry name" value="GGTRANSPTASE"/>
</dbReference>
<name>A0A8H7SFN2_9FUNG</name>
<comment type="catalytic activity">
    <reaction evidence="5 8">
        <text>an N-terminal (5-L-glutamyl)-[peptide] + an alpha-amino acid = 5-L-glutamyl amino acid + an N-terminal L-alpha-aminoacyl-[peptide]</text>
        <dbReference type="Rhea" id="RHEA:23904"/>
        <dbReference type="Rhea" id="RHEA-COMP:9780"/>
        <dbReference type="Rhea" id="RHEA-COMP:9795"/>
        <dbReference type="ChEBI" id="CHEBI:77644"/>
        <dbReference type="ChEBI" id="CHEBI:78597"/>
        <dbReference type="ChEBI" id="CHEBI:78599"/>
        <dbReference type="ChEBI" id="CHEBI:78608"/>
        <dbReference type="EC" id="2.3.2.2"/>
    </reaction>
</comment>
<dbReference type="FunFam" id="3.60.20.40:FF:000001">
    <property type="entry name" value="Gamma-glutamyltranspeptidase 1"/>
    <property type="match status" value="1"/>
</dbReference>
<dbReference type="PANTHER" id="PTHR11686">
    <property type="entry name" value="GAMMA GLUTAMYL TRANSPEPTIDASE"/>
    <property type="match status" value="1"/>
</dbReference>
<dbReference type="EC" id="3.4.19.13" evidence="8"/>
<evidence type="ECO:0000256" key="7">
    <source>
        <dbReference type="PIRSR" id="PIRSR600101-2"/>
    </source>
</evidence>
<keyword evidence="10" id="KW-0812">Transmembrane</keyword>
<feature type="region of interest" description="Disordered" evidence="9">
    <location>
        <begin position="1"/>
        <end position="21"/>
    </location>
</feature>
<keyword evidence="12" id="KW-1185">Reference proteome</keyword>
<dbReference type="EC" id="2.3.2.2" evidence="8"/>
<gene>
    <name evidence="11" type="ORF">INT45_008506</name>
</gene>
<dbReference type="SUPFAM" id="SSF56235">
    <property type="entry name" value="N-terminal nucleophile aminohydrolases (Ntn hydrolases)"/>
    <property type="match status" value="1"/>
</dbReference>
<dbReference type="PANTHER" id="PTHR11686:SF9">
    <property type="entry name" value="RE13973P"/>
    <property type="match status" value="1"/>
</dbReference>
<evidence type="ECO:0000313" key="11">
    <source>
        <dbReference type="EMBL" id="KAG2227262.1"/>
    </source>
</evidence>
<dbReference type="GO" id="GO:0036374">
    <property type="term" value="F:glutathione hydrolase activity"/>
    <property type="evidence" value="ECO:0007669"/>
    <property type="project" value="UniProtKB-UniRule"/>
</dbReference>
<dbReference type="InterPro" id="IPR000101">
    <property type="entry name" value="GGT_peptidase"/>
</dbReference>
<keyword evidence="10" id="KW-0472">Membrane</keyword>
<comment type="similarity">
    <text evidence="4">Belongs to the gamma-glutamyltransferase family.</text>
</comment>
<evidence type="ECO:0000256" key="3">
    <source>
        <dbReference type="ARBA" id="ARBA00005115"/>
    </source>
</evidence>
<dbReference type="UniPathway" id="UPA00204"/>
<feature type="binding site" evidence="7">
    <location>
        <begin position="482"/>
        <end position="483"/>
    </location>
    <ligand>
        <name>L-glutamate</name>
        <dbReference type="ChEBI" id="CHEBI:29985"/>
    </ligand>
</feature>
<dbReference type="GO" id="GO:0006751">
    <property type="term" value="P:glutathione catabolic process"/>
    <property type="evidence" value="ECO:0007669"/>
    <property type="project" value="UniProtKB-UniRule"/>
</dbReference>
<dbReference type="GO" id="GO:0005886">
    <property type="term" value="C:plasma membrane"/>
    <property type="evidence" value="ECO:0007669"/>
    <property type="project" value="TreeGrafter"/>
</dbReference>
<sequence length="602" mass="66010">MNEGSSEPLLPKPNNSGHSRKSQKHKLWIALGVTASILLLITGFVGTSAKGKQASDEYVGRLVTGKRGAVAVEAEECSNTGIEILKQGGNAVDSAIASALCIGVIDSFATGMENYDLVGKKEKQGGFMLIRAPNGTFEFIDFREAAPLASDRDMFNHDPELAKQGGLSVGVPSEIRGFELAHKRHGKLPWDKLFEPAIRIARDGFRATPLLEQRLKAAESWLMTKSEWTEVFAPNGTLAKTGDLIIRSKLAETLDTVAKEGPDSFYKGFIAESLVNATQAEGGIMTLEDLEKYKAVIRPTVSTYYHGRKVTTCTTPTSGPLITSVLNILERYNLPVNGMNGLNIHRFVEAMKYGFAFRTEFGDPDFVKNGERIEEITSKDWADIVRRNISDDTTHPPLYYKPKFDHIESHGTMHLSVVDEDDGAVALTSTVNLLFGSRIMDQATGVILNDEMDDFSIPGIPNSFGLYPSEYNYVAPGKRPLSSITPVIVERDTKFEMALGGSGGTFIPTATLNVLLNTIDFGQNLYEAIEYPRLHHQLLPDVLGVEEDYDKTILKQLADRGHEILSLNYTQRVSAIQAVQRIPDGTVHAASDPRKLGLAAAY</sequence>
<dbReference type="GO" id="GO:0103068">
    <property type="term" value="F:leukotriene C4 gamma-glutamyl transferase activity"/>
    <property type="evidence" value="ECO:0007669"/>
    <property type="project" value="UniProtKB-EC"/>
</dbReference>
<dbReference type="OrthoDB" id="1081007at2759"/>
<dbReference type="InterPro" id="IPR043137">
    <property type="entry name" value="GGT_ssub_C"/>
</dbReference>
<feature type="transmembrane region" description="Helical" evidence="10">
    <location>
        <begin position="27"/>
        <end position="46"/>
    </location>
</feature>
<evidence type="ECO:0000256" key="2">
    <source>
        <dbReference type="ARBA" id="ARBA00001089"/>
    </source>
</evidence>
<comment type="function">
    <text evidence="8">Cleaves the gamma-glutamyl peptide bond of glutathione and glutathione conjugates.</text>
</comment>
<keyword evidence="8" id="KW-0808">Transferase</keyword>
<protein>
    <recommendedName>
        <fullName evidence="8">Glutathione hydrolase</fullName>
        <ecNumber evidence="8">2.3.2.2</ecNumber>
        <ecNumber evidence="8">3.4.19.13</ecNumber>
    </recommendedName>
    <alternativeName>
        <fullName evidence="8">Gamma-glutamyltransferase</fullName>
    </alternativeName>
    <alternativeName>
        <fullName evidence="8">Gamma-glutamyltranspeptidase</fullName>
    </alternativeName>
</protein>
<dbReference type="NCBIfam" id="TIGR00066">
    <property type="entry name" value="g_glut_trans"/>
    <property type="match status" value="1"/>
</dbReference>
<keyword evidence="8" id="KW-0378">Hydrolase</keyword>
<dbReference type="Pfam" id="PF01019">
    <property type="entry name" value="G_glu_transpept"/>
    <property type="match status" value="1"/>
</dbReference>
<comment type="caution">
    <text evidence="11">The sequence shown here is derived from an EMBL/GenBank/DDBJ whole genome shotgun (WGS) entry which is preliminary data.</text>
</comment>
<feature type="active site" description="Nucleophile" evidence="6">
    <location>
        <position position="412"/>
    </location>
</feature>
<evidence type="ECO:0000313" key="12">
    <source>
        <dbReference type="Proteomes" id="UP000646827"/>
    </source>
</evidence>
<dbReference type="InterPro" id="IPR029055">
    <property type="entry name" value="Ntn_hydrolases_N"/>
</dbReference>
<dbReference type="InterPro" id="IPR043138">
    <property type="entry name" value="GGT_lsub"/>
</dbReference>
<evidence type="ECO:0000256" key="8">
    <source>
        <dbReference type="RuleBase" id="RU368068"/>
    </source>
</evidence>
<evidence type="ECO:0000256" key="10">
    <source>
        <dbReference type="SAM" id="Phobius"/>
    </source>
</evidence>
<comment type="catalytic activity">
    <reaction evidence="1 8">
        <text>an S-substituted glutathione + H2O = an S-substituted L-cysteinylglycine + L-glutamate</text>
        <dbReference type="Rhea" id="RHEA:59468"/>
        <dbReference type="ChEBI" id="CHEBI:15377"/>
        <dbReference type="ChEBI" id="CHEBI:29985"/>
        <dbReference type="ChEBI" id="CHEBI:90779"/>
        <dbReference type="ChEBI" id="CHEBI:143103"/>
        <dbReference type="EC" id="3.4.19.13"/>
    </reaction>
</comment>
<accession>A0A8H7SFN2</accession>
<evidence type="ECO:0000256" key="1">
    <source>
        <dbReference type="ARBA" id="ARBA00001049"/>
    </source>
</evidence>
<keyword evidence="10" id="KW-1133">Transmembrane helix</keyword>
<feature type="binding site" evidence="7">
    <location>
        <begin position="430"/>
        <end position="432"/>
    </location>
    <ligand>
        <name>L-glutamate</name>
        <dbReference type="ChEBI" id="CHEBI:29985"/>
    </ligand>
</feature>
<evidence type="ECO:0000256" key="5">
    <source>
        <dbReference type="ARBA" id="ARBA00047417"/>
    </source>
</evidence>
<feature type="binding site" evidence="7">
    <location>
        <position position="454"/>
    </location>
    <ligand>
        <name>L-glutamate</name>
        <dbReference type="ChEBI" id="CHEBI:29985"/>
    </ligand>
</feature>
<dbReference type="FunFam" id="1.10.246.130:FF:000001">
    <property type="entry name" value="Gamma-glutamyltransferase 5 isoform 1"/>
    <property type="match status" value="1"/>
</dbReference>
<dbReference type="Proteomes" id="UP000646827">
    <property type="component" value="Unassembled WGS sequence"/>
</dbReference>
<dbReference type="AlphaFoldDB" id="A0A8H7SFN2"/>
<evidence type="ECO:0000256" key="4">
    <source>
        <dbReference type="ARBA" id="ARBA00009381"/>
    </source>
</evidence>
<feature type="binding site" evidence="7">
    <location>
        <position position="504"/>
    </location>
    <ligand>
        <name>L-glutamate</name>
        <dbReference type="ChEBI" id="CHEBI:29985"/>
    </ligand>
</feature>
<reference evidence="11 12" key="1">
    <citation type="submission" date="2020-12" db="EMBL/GenBank/DDBJ databases">
        <title>Metabolic potential, ecology and presence of endohyphal bacteria is reflected in genomic diversity of Mucoromycotina.</title>
        <authorList>
            <person name="Muszewska A."/>
            <person name="Okrasinska A."/>
            <person name="Steczkiewicz K."/>
            <person name="Drgas O."/>
            <person name="Orlowska M."/>
            <person name="Perlinska-Lenart U."/>
            <person name="Aleksandrzak-Piekarczyk T."/>
            <person name="Szatraj K."/>
            <person name="Zielenkiewicz U."/>
            <person name="Pilsyk S."/>
            <person name="Malc E."/>
            <person name="Mieczkowski P."/>
            <person name="Kruszewska J.S."/>
            <person name="Biernat P."/>
            <person name="Pawlowska J."/>
        </authorList>
    </citation>
    <scope>NUCLEOTIDE SEQUENCE [LARGE SCALE GENOMIC DNA]</scope>
    <source>
        <strain evidence="11 12">CBS 142.35</strain>
    </source>
</reference>
<dbReference type="Gene3D" id="3.60.20.40">
    <property type="match status" value="1"/>
</dbReference>
<proteinExistence type="inferred from homology"/>
<organism evidence="11 12">
    <name type="scientific">Circinella minor</name>
    <dbReference type="NCBI Taxonomy" id="1195481"/>
    <lineage>
        <taxon>Eukaryota</taxon>
        <taxon>Fungi</taxon>
        <taxon>Fungi incertae sedis</taxon>
        <taxon>Mucoromycota</taxon>
        <taxon>Mucoromycotina</taxon>
        <taxon>Mucoromycetes</taxon>
        <taxon>Mucorales</taxon>
        <taxon>Lichtheimiaceae</taxon>
        <taxon>Circinella</taxon>
    </lineage>
</organism>
<comment type="pathway">
    <text evidence="3 8">Sulfur metabolism; glutathione metabolism.</text>
</comment>
<feature type="binding site" evidence="7">
    <location>
        <position position="143"/>
    </location>
    <ligand>
        <name>L-glutamate</name>
        <dbReference type="ChEBI" id="CHEBI:29985"/>
    </ligand>
</feature>